<protein>
    <submittedName>
        <fullName evidence="1">Uncharacterized protein</fullName>
    </submittedName>
</protein>
<evidence type="ECO:0000313" key="2">
    <source>
        <dbReference type="Proteomes" id="UP000076584"/>
    </source>
</evidence>
<dbReference type="AlphaFoldDB" id="A0A161Y8Y5"/>
<proteinExistence type="predicted"/>
<dbReference type="OrthoDB" id="4825549at2759"/>
<keyword evidence="2" id="KW-1185">Reference proteome</keyword>
<dbReference type="Proteomes" id="UP000076584">
    <property type="component" value="Unassembled WGS sequence"/>
</dbReference>
<name>A0A161Y8Y5_COLIC</name>
<organism evidence="1 2">
    <name type="scientific">Colletotrichum incanum</name>
    <name type="common">Soybean anthracnose fungus</name>
    <dbReference type="NCBI Taxonomy" id="1573173"/>
    <lineage>
        <taxon>Eukaryota</taxon>
        <taxon>Fungi</taxon>
        <taxon>Dikarya</taxon>
        <taxon>Ascomycota</taxon>
        <taxon>Pezizomycotina</taxon>
        <taxon>Sordariomycetes</taxon>
        <taxon>Hypocreomycetidae</taxon>
        <taxon>Glomerellales</taxon>
        <taxon>Glomerellaceae</taxon>
        <taxon>Colletotrichum</taxon>
        <taxon>Colletotrichum spaethianum species complex</taxon>
    </lineage>
</organism>
<reference evidence="1 2" key="1">
    <citation type="submission" date="2015-06" db="EMBL/GenBank/DDBJ databases">
        <title>Survival trade-offs in plant roots during colonization by closely related pathogenic and mutualistic fungi.</title>
        <authorList>
            <person name="Hacquard S."/>
            <person name="Kracher B."/>
            <person name="Hiruma K."/>
            <person name="Weinman A."/>
            <person name="Muench P."/>
            <person name="Garrido Oter R."/>
            <person name="Ver Loren van Themaat E."/>
            <person name="Dallerey J.-F."/>
            <person name="Damm U."/>
            <person name="Henrissat B."/>
            <person name="Lespinet O."/>
            <person name="Thon M."/>
            <person name="Kemen E."/>
            <person name="McHardy A.C."/>
            <person name="Schulze-Lefert P."/>
            <person name="O'Connell R.J."/>
        </authorList>
    </citation>
    <scope>NUCLEOTIDE SEQUENCE [LARGE SCALE GENOMIC DNA]</scope>
    <source>
        <strain evidence="1 2">MAFF 238704</strain>
    </source>
</reference>
<comment type="caution">
    <text evidence="1">The sequence shown here is derived from an EMBL/GenBank/DDBJ whole genome shotgun (WGS) entry which is preliminary data.</text>
</comment>
<gene>
    <name evidence="1" type="ORF">CI238_08039</name>
</gene>
<accession>A0A161Y8Y5</accession>
<evidence type="ECO:0000313" key="1">
    <source>
        <dbReference type="EMBL" id="KZL86052.1"/>
    </source>
</evidence>
<sequence>MHFSYILLPVLAQVALSLGYCFDEGREGAYIKDQNILNLEDICGQLNGTYDRLQVSRVCVTDKIHVSWSFELKMIGPQEKRSISINECMSGMTKQLMCEHGRGGLTTYWNWRYKVKPNYGDTCFAPPYWKNINAYDPQDEPESYLCRVQPHRYMGCWDDQWSVPGTHK</sequence>
<dbReference type="EMBL" id="LFIW01000536">
    <property type="protein sequence ID" value="KZL86052.1"/>
    <property type="molecule type" value="Genomic_DNA"/>
</dbReference>